<dbReference type="Proteomes" id="UP000177979">
    <property type="component" value="Unassembled WGS sequence"/>
</dbReference>
<keyword evidence="1" id="KW-0812">Transmembrane</keyword>
<dbReference type="STRING" id="1817722.A2703_02855"/>
<protein>
    <submittedName>
        <fullName evidence="2">Uncharacterized protein</fullName>
    </submittedName>
</protein>
<reference evidence="2 3" key="1">
    <citation type="journal article" date="2016" name="Nat. Commun.">
        <title>Thousands of microbial genomes shed light on interconnected biogeochemical processes in an aquifer system.</title>
        <authorList>
            <person name="Anantharaman K."/>
            <person name="Brown C.T."/>
            <person name="Hug L.A."/>
            <person name="Sharon I."/>
            <person name="Castelle C.J."/>
            <person name="Probst A.J."/>
            <person name="Thomas B.C."/>
            <person name="Singh A."/>
            <person name="Wilkins M.J."/>
            <person name="Karaoz U."/>
            <person name="Brodie E.L."/>
            <person name="Williams K.H."/>
            <person name="Hubbard S.S."/>
            <person name="Banfield J.F."/>
        </authorList>
    </citation>
    <scope>NUCLEOTIDE SEQUENCE [LARGE SCALE GENOMIC DNA]</scope>
</reference>
<evidence type="ECO:0000313" key="3">
    <source>
        <dbReference type="Proteomes" id="UP000177979"/>
    </source>
</evidence>
<sequence length="142" mass="15332">MSKKEIISLLAIYLLISLGVFLVTSLGKRRFSEDTLRQLMSGSGKSKQLTTDPCDFSVAGDPNAGNNFIRLIVHCSNGKRSISTFDATAIRGGTLEAVLAEFHRINGVSAESKAYKCARDSAPITLISTLSPPTTLECTYEN</sequence>
<keyword evidence="1" id="KW-0472">Membrane</keyword>
<comment type="caution">
    <text evidence="2">The sequence shown here is derived from an EMBL/GenBank/DDBJ whole genome shotgun (WGS) entry which is preliminary data.</text>
</comment>
<accession>A0A1F5EUS2</accession>
<keyword evidence="1" id="KW-1133">Transmembrane helix</keyword>
<organism evidence="2 3">
    <name type="scientific">Candidatus Collierbacteria bacterium RIFCSPHIGHO2_01_FULL_50_25</name>
    <dbReference type="NCBI Taxonomy" id="1817722"/>
    <lineage>
        <taxon>Bacteria</taxon>
        <taxon>Candidatus Collieribacteriota</taxon>
    </lineage>
</organism>
<evidence type="ECO:0000313" key="2">
    <source>
        <dbReference type="EMBL" id="OGD71149.1"/>
    </source>
</evidence>
<gene>
    <name evidence="2" type="ORF">A2703_02855</name>
</gene>
<name>A0A1F5EUS2_9BACT</name>
<proteinExistence type="predicted"/>
<dbReference type="EMBL" id="MFAG01000040">
    <property type="protein sequence ID" value="OGD71149.1"/>
    <property type="molecule type" value="Genomic_DNA"/>
</dbReference>
<dbReference type="AlphaFoldDB" id="A0A1F5EUS2"/>
<feature type="transmembrane region" description="Helical" evidence="1">
    <location>
        <begin position="6"/>
        <end position="27"/>
    </location>
</feature>
<evidence type="ECO:0000256" key="1">
    <source>
        <dbReference type="SAM" id="Phobius"/>
    </source>
</evidence>